<dbReference type="GO" id="GO:0030497">
    <property type="term" value="P:fatty acid elongation"/>
    <property type="evidence" value="ECO:0007669"/>
    <property type="project" value="TreeGrafter"/>
</dbReference>
<evidence type="ECO:0000313" key="4">
    <source>
        <dbReference type="Proteomes" id="UP000319148"/>
    </source>
</evidence>
<proteinExistence type="inferred from homology"/>
<reference evidence="4" key="1">
    <citation type="submission" date="2019-06" db="EMBL/GenBank/DDBJ databases">
        <title>The complete genome of Emcibacter congregatus ZYLT.</title>
        <authorList>
            <person name="Zhao Z."/>
        </authorList>
    </citation>
    <scope>NUCLEOTIDE SEQUENCE [LARGE SCALE GENOMIC DNA]</scope>
    <source>
        <strain evidence="4">MCCC 1A06723</strain>
    </source>
</reference>
<protein>
    <submittedName>
        <fullName evidence="3">SDR family NAD(P)-dependent oxidoreductase</fullName>
    </submittedName>
</protein>
<dbReference type="PANTHER" id="PTHR42760">
    <property type="entry name" value="SHORT-CHAIN DEHYDROGENASES/REDUCTASES FAMILY MEMBER"/>
    <property type="match status" value="1"/>
</dbReference>
<dbReference type="FunFam" id="3.40.50.720:FF:000084">
    <property type="entry name" value="Short-chain dehydrogenase reductase"/>
    <property type="match status" value="1"/>
</dbReference>
<dbReference type="PANTHER" id="PTHR42760:SF123">
    <property type="entry name" value="OXIDOREDUCTASE"/>
    <property type="match status" value="1"/>
</dbReference>
<dbReference type="AlphaFoldDB" id="A0A501PUQ1"/>
<comment type="caution">
    <text evidence="3">The sequence shown here is derived from an EMBL/GenBank/DDBJ whole genome shotgun (WGS) entry which is preliminary data.</text>
</comment>
<dbReference type="OrthoDB" id="7568484at2"/>
<keyword evidence="4" id="KW-1185">Reference proteome</keyword>
<dbReference type="SUPFAM" id="SSF51735">
    <property type="entry name" value="NAD(P)-binding Rossmann-fold domains"/>
    <property type="match status" value="1"/>
</dbReference>
<dbReference type="InterPro" id="IPR036291">
    <property type="entry name" value="NAD(P)-bd_dom_sf"/>
</dbReference>
<organism evidence="3 4">
    <name type="scientific">Emcibacter nanhaiensis</name>
    <dbReference type="NCBI Taxonomy" id="1505037"/>
    <lineage>
        <taxon>Bacteria</taxon>
        <taxon>Pseudomonadati</taxon>
        <taxon>Pseudomonadota</taxon>
        <taxon>Alphaproteobacteria</taxon>
        <taxon>Emcibacterales</taxon>
        <taxon>Emcibacteraceae</taxon>
        <taxon>Emcibacter</taxon>
    </lineage>
</organism>
<comment type="similarity">
    <text evidence="1 2">Belongs to the short-chain dehydrogenases/reductases (SDR) family.</text>
</comment>
<dbReference type="EMBL" id="VFIY01000003">
    <property type="protein sequence ID" value="TPD63792.1"/>
    <property type="molecule type" value="Genomic_DNA"/>
</dbReference>
<dbReference type="Gene3D" id="3.40.50.720">
    <property type="entry name" value="NAD(P)-binding Rossmann-like Domain"/>
    <property type="match status" value="1"/>
</dbReference>
<name>A0A501PUQ1_9PROT</name>
<accession>A0A501PUQ1</accession>
<dbReference type="PRINTS" id="PR00080">
    <property type="entry name" value="SDRFAMILY"/>
</dbReference>
<dbReference type="PRINTS" id="PR00081">
    <property type="entry name" value="GDHRDH"/>
</dbReference>
<evidence type="ECO:0000256" key="1">
    <source>
        <dbReference type="ARBA" id="ARBA00006484"/>
    </source>
</evidence>
<dbReference type="GO" id="GO:0016616">
    <property type="term" value="F:oxidoreductase activity, acting on the CH-OH group of donors, NAD or NADP as acceptor"/>
    <property type="evidence" value="ECO:0007669"/>
    <property type="project" value="TreeGrafter"/>
</dbReference>
<dbReference type="InterPro" id="IPR002347">
    <property type="entry name" value="SDR_fam"/>
</dbReference>
<dbReference type="RefSeq" id="WP_139937792.1">
    <property type="nucleotide sequence ID" value="NZ_JBHSYP010000011.1"/>
</dbReference>
<dbReference type="Pfam" id="PF00106">
    <property type="entry name" value="adh_short"/>
    <property type="match status" value="1"/>
</dbReference>
<evidence type="ECO:0000313" key="3">
    <source>
        <dbReference type="EMBL" id="TPD63792.1"/>
    </source>
</evidence>
<sequence length="275" mass="29499">MAQNYFADRFAGKVAVVTGAAQGIGFEVAKRLGLEGANIVVADAAEVPALEAVDALKQMGISAVGSVGDLTSLKVAEGAMDLAAKEFGGLDILVNNVGGAIWMKPFWHFTEEEMRSEVDRSLWPTLMCCRAVVDQFRARGSGVIVNVGSNAATDGFYRIPYSACKGGVVSLTRSLAVELAGFNIRVNCVSPGGTMAPERKTPRSDSPMDEQQQEWMEQFIKLVREEEILPEYASAEEQAAVIAFLASSEAGHLTGEVIETGRRGRRIKDILGELP</sequence>
<evidence type="ECO:0000256" key="2">
    <source>
        <dbReference type="RuleBase" id="RU000363"/>
    </source>
</evidence>
<gene>
    <name evidence="3" type="ORF">FIV46_00215</name>
</gene>
<dbReference type="Proteomes" id="UP000319148">
    <property type="component" value="Unassembled WGS sequence"/>
</dbReference>